<feature type="binding site" evidence="2">
    <location>
        <position position="205"/>
    </location>
    <ligand>
        <name>UDP-N-acetyl-alpha-D-muramoyl-L-alanyl-D-glutamate</name>
        <dbReference type="ChEBI" id="CHEBI:83900"/>
    </ligand>
</feature>
<keyword evidence="2" id="KW-0067">ATP-binding</keyword>
<dbReference type="InterPro" id="IPR035911">
    <property type="entry name" value="MurE/MurF_N"/>
</dbReference>
<dbReference type="InterPro" id="IPR036615">
    <property type="entry name" value="Mur_ligase_C_dom_sf"/>
</dbReference>
<dbReference type="AlphaFoldDB" id="A0A2Z6EXW3"/>
<comment type="cofactor">
    <cofactor evidence="2">
        <name>Mg(2+)</name>
        <dbReference type="ChEBI" id="CHEBI:18420"/>
    </cofactor>
</comment>
<dbReference type="NCBIfam" id="TIGR01085">
    <property type="entry name" value="murE"/>
    <property type="match status" value="1"/>
</dbReference>
<feature type="domain" description="Mur ligase C-terminal" evidence="4">
    <location>
        <begin position="359"/>
        <end position="491"/>
    </location>
</feature>
<comment type="pathway">
    <text evidence="2 3">Cell wall biogenesis; peptidoglycan biosynthesis.</text>
</comment>
<dbReference type="GO" id="GO:0009252">
    <property type="term" value="P:peptidoglycan biosynthetic process"/>
    <property type="evidence" value="ECO:0007669"/>
    <property type="project" value="UniProtKB-UniRule"/>
</dbReference>
<dbReference type="GO" id="GO:0051301">
    <property type="term" value="P:cell division"/>
    <property type="evidence" value="ECO:0007669"/>
    <property type="project" value="UniProtKB-KW"/>
</dbReference>
<accession>A0A2Z6EXW3</accession>
<dbReference type="GO" id="GO:0008765">
    <property type="term" value="F:UDP-N-acetylmuramoylalanyl-D-glutamate-2,6-diaminopimelate ligase activity"/>
    <property type="evidence" value="ECO:0007669"/>
    <property type="project" value="UniProtKB-UniRule"/>
</dbReference>
<dbReference type="KEGG" id="mcys:MCB1EB_2047"/>
<dbReference type="InterPro" id="IPR036565">
    <property type="entry name" value="Mur-like_cat_sf"/>
</dbReference>
<dbReference type="Pfam" id="PF08245">
    <property type="entry name" value="Mur_ligase_M"/>
    <property type="match status" value="1"/>
</dbReference>
<feature type="domain" description="Mur ligase central" evidence="5">
    <location>
        <begin position="126"/>
        <end position="336"/>
    </location>
</feature>
<keyword evidence="2" id="KW-0547">Nucleotide-binding</keyword>
<keyword evidence="2" id="KW-0963">Cytoplasm</keyword>
<feature type="short sequence motif" description="Meso-diaminopimelate recognition motif" evidence="2">
    <location>
        <begin position="438"/>
        <end position="441"/>
    </location>
</feature>
<comment type="caution">
    <text evidence="2">Lacks conserved residue(s) required for the propagation of feature annotation.</text>
</comment>
<keyword evidence="2 3" id="KW-0131">Cell cycle</keyword>
<feature type="binding site" evidence="2">
    <location>
        <position position="38"/>
    </location>
    <ligand>
        <name>UDP-N-acetyl-alpha-D-muramoyl-L-alanyl-D-glutamate</name>
        <dbReference type="ChEBI" id="CHEBI:83900"/>
    </ligand>
</feature>
<dbReference type="Proteomes" id="UP000282597">
    <property type="component" value="Chromosome"/>
</dbReference>
<dbReference type="GO" id="GO:0008360">
    <property type="term" value="P:regulation of cell shape"/>
    <property type="evidence" value="ECO:0007669"/>
    <property type="project" value="UniProtKB-KW"/>
</dbReference>
<feature type="binding site" evidence="2">
    <location>
        <position position="197"/>
    </location>
    <ligand>
        <name>UDP-N-acetyl-alpha-D-muramoyl-L-alanyl-D-glutamate</name>
        <dbReference type="ChEBI" id="CHEBI:83900"/>
    </ligand>
</feature>
<dbReference type="SUPFAM" id="SSF53244">
    <property type="entry name" value="MurD-like peptide ligases, peptide-binding domain"/>
    <property type="match status" value="1"/>
</dbReference>
<dbReference type="Gene3D" id="3.40.1390.10">
    <property type="entry name" value="MurE/MurF, N-terminal domain"/>
    <property type="match status" value="1"/>
</dbReference>
<dbReference type="GO" id="GO:0005737">
    <property type="term" value="C:cytoplasm"/>
    <property type="evidence" value="ECO:0007669"/>
    <property type="project" value="UniProtKB-SubCell"/>
</dbReference>
<feature type="binding site" evidence="2">
    <location>
        <begin position="438"/>
        <end position="441"/>
    </location>
    <ligand>
        <name>meso-2,6-diaminopimelate</name>
        <dbReference type="ChEBI" id="CHEBI:57791"/>
    </ligand>
</feature>
<feature type="binding site" evidence="2">
    <location>
        <position position="414"/>
    </location>
    <ligand>
        <name>meso-2,6-diaminopimelate</name>
        <dbReference type="ChEBI" id="CHEBI:57791"/>
    </ligand>
</feature>
<dbReference type="Gene3D" id="3.90.190.20">
    <property type="entry name" value="Mur ligase, C-terminal domain"/>
    <property type="match status" value="1"/>
</dbReference>
<dbReference type="NCBIfam" id="NF001126">
    <property type="entry name" value="PRK00139.1-4"/>
    <property type="match status" value="1"/>
</dbReference>
<dbReference type="HAMAP" id="MF_00208">
    <property type="entry name" value="MurE"/>
    <property type="match status" value="1"/>
</dbReference>
<dbReference type="Gene3D" id="3.40.1190.10">
    <property type="entry name" value="Mur-like, catalytic domain"/>
    <property type="match status" value="1"/>
</dbReference>
<comment type="catalytic activity">
    <reaction evidence="2">
        <text>UDP-N-acetyl-alpha-D-muramoyl-L-alanyl-D-glutamate + meso-2,6-diaminopimelate + ATP = UDP-N-acetyl-alpha-D-muramoyl-L-alanyl-gamma-D-glutamyl-meso-2,6-diaminopimelate + ADP + phosphate + H(+)</text>
        <dbReference type="Rhea" id="RHEA:23676"/>
        <dbReference type="ChEBI" id="CHEBI:15378"/>
        <dbReference type="ChEBI" id="CHEBI:30616"/>
        <dbReference type="ChEBI" id="CHEBI:43474"/>
        <dbReference type="ChEBI" id="CHEBI:57791"/>
        <dbReference type="ChEBI" id="CHEBI:83900"/>
        <dbReference type="ChEBI" id="CHEBI:83905"/>
        <dbReference type="ChEBI" id="CHEBI:456216"/>
        <dbReference type="EC" id="6.3.2.13"/>
    </reaction>
</comment>
<dbReference type="GO" id="GO:0071555">
    <property type="term" value="P:cell wall organization"/>
    <property type="evidence" value="ECO:0007669"/>
    <property type="project" value="UniProtKB-KW"/>
</dbReference>
<dbReference type="GO" id="GO:0000287">
    <property type="term" value="F:magnesium ion binding"/>
    <property type="evidence" value="ECO:0007669"/>
    <property type="project" value="UniProtKB-UniRule"/>
</dbReference>
<dbReference type="Pfam" id="PF02875">
    <property type="entry name" value="Mur_ligase_C"/>
    <property type="match status" value="1"/>
</dbReference>
<feature type="binding site" evidence="2">
    <location>
        <position position="489"/>
    </location>
    <ligand>
        <name>meso-2,6-diaminopimelate</name>
        <dbReference type="ChEBI" id="CHEBI:57791"/>
    </ligand>
</feature>
<reference evidence="6 7" key="1">
    <citation type="journal article" date="2018" name="Microbes Environ.">
        <title>Comparative Genomic Insights into Endofungal Lifestyles of Two Bacterial Endosymbionts, Mycoavidus cysteinexigens and Burkholderia rhizoxinica.</title>
        <authorList>
            <person name="Sharmin D."/>
            <person name="Guo Y."/>
            <person name="Nishizawa T."/>
            <person name="Ohshima S."/>
            <person name="Sato Y."/>
            <person name="Takashima Y."/>
            <person name="Narisawa K."/>
            <person name="Ohta H."/>
        </authorList>
    </citation>
    <scope>NUCLEOTIDE SEQUENCE [LARGE SCALE GENOMIC DNA]</scope>
    <source>
        <strain evidence="6 7">B1-EB</strain>
    </source>
</reference>
<dbReference type="PANTHER" id="PTHR23135:SF4">
    <property type="entry name" value="UDP-N-ACETYLMURAMOYL-L-ALANYL-D-GLUTAMATE--2,6-DIAMINOPIMELATE LIGASE MURE HOMOLOG, CHLOROPLASTIC"/>
    <property type="match status" value="1"/>
</dbReference>
<dbReference type="PANTHER" id="PTHR23135">
    <property type="entry name" value="MUR LIGASE FAMILY MEMBER"/>
    <property type="match status" value="1"/>
</dbReference>
<feature type="binding site" evidence="2">
    <location>
        <position position="203"/>
    </location>
    <ligand>
        <name>UDP-N-acetyl-alpha-D-muramoyl-L-alanyl-D-glutamate</name>
        <dbReference type="ChEBI" id="CHEBI:83900"/>
    </ligand>
</feature>
<evidence type="ECO:0000259" key="5">
    <source>
        <dbReference type="Pfam" id="PF08245"/>
    </source>
</evidence>
<dbReference type="SUPFAM" id="SSF63418">
    <property type="entry name" value="MurE/MurF N-terminal domain"/>
    <property type="match status" value="1"/>
</dbReference>
<dbReference type="UniPathway" id="UPA00219"/>
<proteinExistence type="inferred from homology"/>
<evidence type="ECO:0000313" key="6">
    <source>
        <dbReference type="EMBL" id="BBE10208.1"/>
    </source>
</evidence>
<keyword evidence="2" id="KW-0460">Magnesium</keyword>
<evidence type="ECO:0000256" key="1">
    <source>
        <dbReference type="ARBA" id="ARBA00005898"/>
    </source>
</evidence>
<comment type="similarity">
    <text evidence="1 2">Belongs to the MurCDEF family. MurE subfamily.</text>
</comment>
<evidence type="ECO:0000259" key="4">
    <source>
        <dbReference type="Pfam" id="PF02875"/>
    </source>
</evidence>
<evidence type="ECO:0000313" key="7">
    <source>
        <dbReference type="Proteomes" id="UP000282597"/>
    </source>
</evidence>
<keyword evidence="7" id="KW-1185">Reference proteome</keyword>
<dbReference type="InterPro" id="IPR004101">
    <property type="entry name" value="Mur_ligase_C"/>
</dbReference>
<comment type="function">
    <text evidence="2">Catalyzes the addition of meso-diaminopimelic acid to the nucleotide precursor UDP-N-acetylmuramoyl-L-alanyl-D-glutamate (UMAG) in the biosynthesis of bacterial cell-wall peptidoglycan.</text>
</comment>
<dbReference type="InterPro" id="IPR013221">
    <property type="entry name" value="Mur_ligase_cen"/>
</dbReference>
<protein>
    <recommendedName>
        <fullName evidence="2">UDP-N-acetylmuramoyl-L-alanyl-D-glutamate--2,6-diaminopimelate ligase</fullName>
        <ecNumber evidence="2">6.3.2.13</ecNumber>
    </recommendedName>
    <alternativeName>
        <fullName evidence="2">Meso-A2pm-adding enzyme</fullName>
    </alternativeName>
    <alternativeName>
        <fullName evidence="2">Meso-diaminopimelate-adding enzyme</fullName>
    </alternativeName>
    <alternativeName>
        <fullName evidence="2">UDP-MurNAc-L-Ala-D-Glu:meso-diaminopimelate ligase</fullName>
    </alternativeName>
    <alternativeName>
        <fullName evidence="2">UDP-MurNAc-tripeptide synthetase</fullName>
    </alternativeName>
    <alternativeName>
        <fullName evidence="2">UDP-N-acetylmuramyl-tripeptide synthetase</fullName>
    </alternativeName>
</protein>
<name>A0A2Z6EXW3_9BURK</name>
<evidence type="ECO:0000256" key="3">
    <source>
        <dbReference type="RuleBase" id="RU004135"/>
    </source>
</evidence>
<comment type="subcellular location">
    <subcellularLocation>
        <location evidence="2 3">Cytoplasm</location>
    </subcellularLocation>
</comment>
<comment type="PTM">
    <text evidence="2">Carboxylation is probably crucial for Mg(2+) binding and, consequently, for the gamma-phosphate positioning of ATP.</text>
</comment>
<keyword evidence="2 3" id="KW-0133">Cell shape</keyword>
<sequence>MSGAQGLFVDHQTVGTLEYVMDWLRARAPASANLCVDSRAVQPGDVYLSYEVIEAEQRRYFSDAIQQGARAILWQPGQSDAAPIGLIEAEDFGVPTLAIPKLIELAGPIASEWYGAPSEALLVTGVTGTNGKTSCSFWIAQALSALGKPCALMGTLGSGFAGKLVATGFTTPDAPQLQRSLAQMLSAGAQAVAMEVSSHGLHQERVNGIAFDTAIFTNLSHDHLDYHHTLENYENTKARLFDWPTLRCAIINCDDAAGVRLLARVQGKVRTIAYGIDRGDATSQLLKADGVLRAQEVRALAAGTAFKVVSSWGQGEVSVPMLGTFNVSNLLAVLGALLAADVPFEVALAQLERLEPVIGRMQRLGGNLTLNEPLVVVDYAHTPDALEQALVALRPIARARGGKLICVFGCGGNRDRSKRALMGGCAERLADAVVLTNDNPRNELPAAILEDILRGISDRARIECTEDRARAILRAIRAAAPEDVILLAGKGHETTQEIQDHKYQFSDQDHVRLALAARATQPMGNHL</sequence>
<keyword evidence="2 3" id="KW-0573">Peptidoglycan synthesis</keyword>
<feature type="binding site" evidence="2">
    <location>
        <begin position="170"/>
        <end position="171"/>
    </location>
    <ligand>
        <name>UDP-N-acetyl-alpha-D-muramoyl-L-alanyl-D-glutamate</name>
        <dbReference type="ChEBI" id="CHEBI:83900"/>
    </ligand>
</feature>
<keyword evidence="2 3" id="KW-0132">Cell division</keyword>
<dbReference type="EC" id="6.3.2.13" evidence="2"/>
<feature type="modified residue" description="N6-carboxylysine" evidence="2">
    <location>
        <position position="237"/>
    </location>
</feature>
<feature type="binding site" evidence="2">
    <location>
        <begin position="128"/>
        <end position="134"/>
    </location>
    <ligand>
        <name>ATP</name>
        <dbReference type="ChEBI" id="CHEBI:30616"/>
    </ligand>
</feature>
<dbReference type="EMBL" id="AP018150">
    <property type="protein sequence ID" value="BBE10208.1"/>
    <property type="molecule type" value="Genomic_DNA"/>
</dbReference>
<keyword evidence="2 6" id="KW-0436">Ligase</keyword>
<dbReference type="RefSeq" id="WP_045364482.1">
    <property type="nucleotide sequence ID" value="NZ_AP018150.1"/>
</dbReference>
<feature type="binding site" evidence="2">
    <location>
        <position position="493"/>
    </location>
    <ligand>
        <name>meso-2,6-diaminopimelate</name>
        <dbReference type="ChEBI" id="CHEBI:57791"/>
    </ligand>
</feature>
<organism evidence="6 7">
    <name type="scientific">Mycoavidus cysteinexigens</name>
    <dbReference type="NCBI Taxonomy" id="1553431"/>
    <lineage>
        <taxon>Bacteria</taxon>
        <taxon>Pseudomonadati</taxon>
        <taxon>Pseudomonadota</taxon>
        <taxon>Betaproteobacteria</taxon>
        <taxon>Burkholderiales</taxon>
        <taxon>Burkholderiaceae</taxon>
        <taxon>Mycoavidus</taxon>
    </lineage>
</organism>
<keyword evidence="2 3" id="KW-0961">Cell wall biogenesis/degradation</keyword>
<dbReference type="GO" id="GO:0005524">
    <property type="term" value="F:ATP binding"/>
    <property type="evidence" value="ECO:0007669"/>
    <property type="project" value="UniProtKB-UniRule"/>
</dbReference>
<evidence type="ECO:0000256" key="2">
    <source>
        <dbReference type="HAMAP-Rule" id="MF_00208"/>
    </source>
</evidence>
<dbReference type="SUPFAM" id="SSF53623">
    <property type="entry name" value="MurD-like peptide ligases, catalytic domain"/>
    <property type="match status" value="1"/>
</dbReference>
<dbReference type="InterPro" id="IPR005761">
    <property type="entry name" value="UDP-N-AcMur-Glu-dNH2Pim_ligase"/>
</dbReference>
<gene>
    <name evidence="2" type="primary">murE</name>
    <name evidence="6" type="ORF">MCB1EB_2047</name>
</gene>